<dbReference type="InterPro" id="IPR009794">
    <property type="entry name" value="ASRT"/>
</dbReference>
<evidence type="ECO:0000313" key="1">
    <source>
        <dbReference type="EMBL" id="GAS92892.1"/>
    </source>
</evidence>
<evidence type="ECO:0008006" key="3">
    <source>
        <dbReference type="Google" id="ProtNLM"/>
    </source>
</evidence>
<reference evidence="2" key="2">
    <citation type="submission" date="2016-02" db="EMBL/GenBank/DDBJ databases">
        <title>Draft genome sequence of five rapidly growing Mycobacterium species.</title>
        <authorList>
            <person name="Katahira K."/>
            <person name="Gotou Y."/>
            <person name="Iida K."/>
            <person name="Ogura Y."/>
            <person name="Hayashi T."/>
        </authorList>
    </citation>
    <scope>NUCLEOTIDE SEQUENCE [LARGE SCALE GENOMIC DNA]</scope>
    <source>
        <strain evidence="2">JCM15654</strain>
    </source>
</reference>
<dbReference type="STRING" id="146020.RMCB_6988"/>
<dbReference type="InterPro" id="IPR036698">
    <property type="entry name" value="TM1070-like_sf"/>
</dbReference>
<comment type="caution">
    <text evidence="1">The sequence shown here is derived from an EMBL/GenBank/DDBJ whole genome shotgun (WGS) entry which is preliminary data.</text>
</comment>
<organism evidence="1 2">
    <name type="scientific">Mycolicibacterium brisbanense</name>
    <dbReference type="NCBI Taxonomy" id="146020"/>
    <lineage>
        <taxon>Bacteria</taxon>
        <taxon>Bacillati</taxon>
        <taxon>Actinomycetota</taxon>
        <taxon>Actinomycetes</taxon>
        <taxon>Mycobacteriales</taxon>
        <taxon>Mycobacteriaceae</taxon>
        <taxon>Mycolicibacterium</taxon>
    </lineage>
</organism>
<sequence length="125" mass="13710">MVRTSPGAHCWVIGDGFIPPTSTGPEPAMTSHESLCMLNANTEAAHLRLTFYFTDRDPAGPFHLTIAPQRALHQRINDLREPEVIPVGVDYCVVVSSDLPIVVQHTRVDTRQAENATMSTIAYPA</sequence>
<dbReference type="PIRSF" id="PIRSF008711">
    <property type="entry name" value="UCP008711"/>
    <property type="match status" value="1"/>
</dbReference>
<name>A0A100W782_9MYCO</name>
<keyword evidence="2" id="KW-1185">Reference proteome</keyword>
<gene>
    <name evidence="1" type="ORF">RMCB_6988</name>
</gene>
<protein>
    <recommendedName>
        <fullName evidence="3">Sensory rhodopsin transducer</fullName>
    </recommendedName>
</protein>
<dbReference type="SUPFAM" id="SSF89232">
    <property type="entry name" value="Hypothetical protein TM1070"/>
    <property type="match status" value="1"/>
</dbReference>
<dbReference type="Proteomes" id="UP000069620">
    <property type="component" value="Unassembled WGS sequence"/>
</dbReference>
<accession>A0A100W782</accession>
<reference evidence="2" key="1">
    <citation type="journal article" date="2016" name="Genome Announc.">
        <title>Draft Genome Sequences of Five Rapidly Growing Mycobacterium Species, M. thermoresistibile, M. fortuitum subsp. acetamidolyticum, M. canariasense, M. brisbanense, and M. novocastrense.</title>
        <authorList>
            <person name="Katahira K."/>
            <person name="Ogura Y."/>
            <person name="Gotoh Y."/>
            <person name="Hayashi T."/>
        </authorList>
    </citation>
    <scope>NUCLEOTIDE SEQUENCE [LARGE SCALE GENOMIC DNA]</scope>
    <source>
        <strain evidence="2">JCM15654</strain>
    </source>
</reference>
<dbReference type="AlphaFoldDB" id="A0A100W782"/>
<dbReference type="Pfam" id="PF07100">
    <property type="entry name" value="ASRT"/>
    <property type="match status" value="1"/>
</dbReference>
<proteinExistence type="predicted"/>
<evidence type="ECO:0000313" key="2">
    <source>
        <dbReference type="Proteomes" id="UP000069620"/>
    </source>
</evidence>
<dbReference type="EMBL" id="BCSX01000064">
    <property type="protein sequence ID" value="GAS92892.1"/>
    <property type="molecule type" value="Genomic_DNA"/>
</dbReference>
<dbReference type="Gene3D" id="2.60.290.11">
    <property type="entry name" value="TM1070-like"/>
    <property type="match status" value="1"/>
</dbReference>